<dbReference type="InterPro" id="IPR036875">
    <property type="entry name" value="Znf_CCHC_sf"/>
</dbReference>
<dbReference type="Proteomes" id="UP000766486">
    <property type="component" value="Unassembled WGS sequence"/>
</dbReference>
<feature type="domain" description="CCHC-type" evidence="2">
    <location>
        <begin position="40"/>
        <end position="54"/>
    </location>
</feature>
<keyword evidence="1" id="KW-0479">Metal-binding</keyword>
<proteinExistence type="predicted"/>
<evidence type="ECO:0000256" key="1">
    <source>
        <dbReference type="PROSITE-ProRule" id="PRU00047"/>
    </source>
</evidence>
<dbReference type="InterPro" id="IPR001878">
    <property type="entry name" value="Znf_CCHC"/>
</dbReference>
<keyword evidence="1" id="KW-0862">Zinc</keyword>
<accession>A0ABY6TTV7</accession>
<evidence type="ECO:0000313" key="4">
    <source>
        <dbReference type="Proteomes" id="UP000766486"/>
    </source>
</evidence>
<name>A0ABY6TTV7_BIOOC</name>
<sequence length="59" mass="6747">MAKKSKKQVIAEIAVMAARLRQAIEAPASSGGRNRHHRPKCWNCHKTGHKRHECSYPRK</sequence>
<organism evidence="3 4">
    <name type="scientific">Bionectria ochroleuca</name>
    <name type="common">Gliocladium roseum</name>
    <dbReference type="NCBI Taxonomy" id="29856"/>
    <lineage>
        <taxon>Eukaryota</taxon>
        <taxon>Fungi</taxon>
        <taxon>Dikarya</taxon>
        <taxon>Ascomycota</taxon>
        <taxon>Pezizomycotina</taxon>
        <taxon>Sordariomycetes</taxon>
        <taxon>Hypocreomycetidae</taxon>
        <taxon>Hypocreales</taxon>
        <taxon>Bionectriaceae</taxon>
        <taxon>Clonostachys</taxon>
    </lineage>
</organism>
<reference evidence="3 4" key="1">
    <citation type="submission" date="2019-06" db="EMBL/GenBank/DDBJ databases">
        <authorList>
            <person name="Broberg M."/>
        </authorList>
    </citation>
    <scope>NUCLEOTIDE SEQUENCE [LARGE SCALE GENOMIC DNA]</scope>
</reference>
<protein>
    <recommendedName>
        <fullName evidence="2">CCHC-type domain-containing protein</fullName>
    </recommendedName>
</protein>
<keyword evidence="1" id="KW-0863">Zinc-finger</keyword>
<dbReference type="PROSITE" id="PS50158">
    <property type="entry name" value="ZF_CCHC"/>
    <property type="match status" value="1"/>
</dbReference>
<comment type="caution">
    <text evidence="3">The sequence shown here is derived from an EMBL/GenBank/DDBJ whole genome shotgun (WGS) entry which is preliminary data.</text>
</comment>
<dbReference type="SUPFAM" id="SSF57756">
    <property type="entry name" value="Retrovirus zinc finger-like domains"/>
    <property type="match status" value="1"/>
</dbReference>
<gene>
    <name evidence="3" type="ORF">CLO192961_LOCUS73167</name>
</gene>
<dbReference type="EMBL" id="CABFNS010000513">
    <property type="protein sequence ID" value="VUC22085.1"/>
    <property type="molecule type" value="Genomic_DNA"/>
</dbReference>
<evidence type="ECO:0000313" key="3">
    <source>
        <dbReference type="EMBL" id="VUC22085.1"/>
    </source>
</evidence>
<keyword evidence="4" id="KW-1185">Reference proteome</keyword>
<evidence type="ECO:0000259" key="2">
    <source>
        <dbReference type="PROSITE" id="PS50158"/>
    </source>
</evidence>